<dbReference type="EMBL" id="JBEPNJ010000008">
    <property type="protein sequence ID" value="MET3772692.1"/>
    <property type="molecule type" value="Genomic_DNA"/>
</dbReference>
<name>A0ACC6TG91_9MICC</name>
<evidence type="ECO:0000313" key="2">
    <source>
        <dbReference type="Proteomes" id="UP001549207"/>
    </source>
</evidence>
<organism evidence="1 2">
    <name type="scientific">Arthrobacter nitrophenolicus</name>
    <dbReference type="NCBI Taxonomy" id="683150"/>
    <lineage>
        <taxon>Bacteria</taxon>
        <taxon>Bacillati</taxon>
        <taxon>Actinomycetota</taxon>
        <taxon>Actinomycetes</taxon>
        <taxon>Micrococcales</taxon>
        <taxon>Micrococcaceae</taxon>
        <taxon>Arthrobacter</taxon>
    </lineage>
</organism>
<dbReference type="Proteomes" id="UP001549207">
    <property type="component" value="Unassembled WGS sequence"/>
</dbReference>
<evidence type="ECO:0000313" key="1">
    <source>
        <dbReference type="EMBL" id="MET3772692.1"/>
    </source>
</evidence>
<protein>
    <submittedName>
        <fullName evidence="1">Alpha-L-fucosidase</fullName>
        <ecNumber evidence="1">3.2.1.51</ecNumber>
    </submittedName>
</protein>
<proteinExistence type="predicted"/>
<dbReference type="EC" id="3.2.1.51" evidence="1"/>
<sequence length="449" mass="50057">MTNESASPEEWQQLSRPTPEWFQNSPFGIFIHWGAYSVPAWAEPIGALGTIDDDRKWFTHNPYAEWYYNTIRIDGSPAQQYHKETYGGGDYDDFLDQWKAEQFDPADWVELFKFAGADYVVPTTKHHDGIALWDAPGTGERNTVRRGPRKDLIGEIASAVEAKGLKLGLYYSGGLDWHVRPFPPHITSESVHDTARPKDAGYAEYAYNHVVDLVDKYRPHVLWNDIEWPDAGKHFGGHGLGTLFQHFYSTNPEGVVNDRWGATHKDYATSEYEHSSQSESESQWENCRGIGFSFGYNQVEGPEQSLTGKQLARHLTDVVSRGGHFLLNVGPRADGTIPEIQRQALTDLGRWMANAKQYLVGGRPLEDAPAESQSDPWIRWVDRGTEVVAFVDSQGEGAEAALELGPDRFALAKASLAGPGGSVDFDGQVLKVTLTADRLGPVIVRIPRG</sequence>
<reference evidence="1" key="1">
    <citation type="submission" date="2024-06" db="EMBL/GenBank/DDBJ databases">
        <title>Genomic Encyclopedia of Type Strains, Phase IV (KMG-IV): sequencing the most valuable type-strain genomes for metagenomic binning, comparative biology and taxonomic classification.</title>
        <authorList>
            <person name="Goeker M."/>
        </authorList>
    </citation>
    <scope>NUCLEOTIDE SEQUENCE</scope>
    <source>
        <strain evidence="1">SJCon</strain>
    </source>
</reference>
<comment type="caution">
    <text evidence="1">The sequence shown here is derived from an EMBL/GenBank/DDBJ whole genome shotgun (WGS) entry which is preliminary data.</text>
</comment>
<keyword evidence="2" id="KW-1185">Reference proteome</keyword>
<keyword evidence="1" id="KW-0378">Hydrolase</keyword>
<accession>A0ACC6TG91</accession>
<keyword evidence="1" id="KW-0326">Glycosidase</keyword>
<gene>
    <name evidence="1" type="ORF">ABIC98_002347</name>
</gene>